<protein>
    <submittedName>
        <fullName evidence="1">Uncharacterized protein</fullName>
    </submittedName>
</protein>
<gene>
    <name evidence="1" type="ORF">SDC9_114225</name>
</gene>
<proteinExistence type="predicted"/>
<evidence type="ECO:0000313" key="1">
    <source>
        <dbReference type="EMBL" id="MPM67303.1"/>
    </source>
</evidence>
<dbReference type="EMBL" id="VSSQ01021612">
    <property type="protein sequence ID" value="MPM67303.1"/>
    <property type="molecule type" value="Genomic_DNA"/>
</dbReference>
<comment type="caution">
    <text evidence="1">The sequence shown here is derived from an EMBL/GenBank/DDBJ whole genome shotgun (WGS) entry which is preliminary data.</text>
</comment>
<reference evidence="1" key="1">
    <citation type="submission" date="2019-08" db="EMBL/GenBank/DDBJ databases">
        <authorList>
            <person name="Kucharzyk K."/>
            <person name="Murdoch R.W."/>
            <person name="Higgins S."/>
            <person name="Loffler F."/>
        </authorList>
    </citation>
    <scope>NUCLEOTIDE SEQUENCE</scope>
</reference>
<organism evidence="1">
    <name type="scientific">bioreactor metagenome</name>
    <dbReference type="NCBI Taxonomy" id="1076179"/>
    <lineage>
        <taxon>unclassified sequences</taxon>
        <taxon>metagenomes</taxon>
        <taxon>ecological metagenomes</taxon>
    </lineage>
</organism>
<accession>A0A645BVY3</accession>
<dbReference type="AlphaFoldDB" id="A0A645BVY3"/>
<sequence length="80" mass="8339">MVITPPRPAAKAKGINCLEAGIFAAEQIPKTTGSKQAAVPVLDNTEDNAAATTIIPNINPFSLVPETLTTPLPIFCARPV</sequence>
<name>A0A645BVY3_9ZZZZ</name>